<gene>
    <name evidence="3" type="ORF">SAMN05421642_12730</name>
</gene>
<feature type="domain" description="UspA" evidence="2">
    <location>
        <begin position="2"/>
        <end position="128"/>
    </location>
</feature>
<dbReference type="EMBL" id="FZOW01000027">
    <property type="protein sequence ID" value="SNT48721.1"/>
    <property type="molecule type" value="Genomic_DNA"/>
</dbReference>
<evidence type="ECO:0000313" key="3">
    <source>
        <dbReference type="EMBL" id="SNT48721.1"/>
    </source>
</evidence>
<name>A0A239N178_9NOCA</name>
<dbReference type="Proteomes" id="UP000198327">
    <property type="component" value="Unassembled WGS sequence"/>
</dbReference>
<dbReference type="RefSeq" id="WP_089252253.1">
    <property type="nucleotide sequence ID" value="NZ_FZOW01000027.1"/>
</dbReference>
<dbReference type="Gene3D" id="3.40.50.620">
    <property type="entry name" value="HUPs"/>
    <property type="match status" value="1"/>
</dbReference>
<dbReference type="PANTHER" id="PTHR46268">
    <property type="entry name" value="STRESS RESPONSE PROTEIN NHAX"/>
    <property type="match status" value="1"/>
</dbReference>
<evidence type="ECO:0000313" key="4">
    <source>
        <dbReference type="Proteomes" id="UP000198327"/>
    </source>
</evidence>
<accession>A0A239N178</accession>
<dbReference type="PANTHER" id="PTHR46268:SF6">
    <property type="entry name" value="UNIVERSAL STRESS PROTEIN UP12"/>
    <property type="match status" value="1"/>
</dbReference>
<dbReference type="Pfam" id="PF00582">
    <property type="entry name" value="Usp"/>
    <property type="match status" value="1"/>
</dbReference>
<organism evidence="3 4">
    <name type="scientific">Rhodococcoides kyotonense</name>
    <dbReference type="NCBI Taxonomy" id="398843"/>
    <lineage>
        <taxon>Bacteria</taxon>
        <taxon>Bacillati</taxon>
        <taxon>Actinomycetota</taxon>
        <taxon>Actinomycetes</taxon>
        <taxon>Mycobacteriales</taxon>
        <taxon>Nocardiaceae</taxon>
        <taxon>Rhodococcoides</taxon>
    </lineage>
</organism>
<protein>
    <submittedName>
        <fullName evidence="3">Nucleotide-binding universal stress protein, UspA family</fullName>
    </submittedName>
</protein>
<dbReference type="InterPro" id="IPR006016">
    <property type="entry name" value="UspA"/>
</dbReference>
<dbReference type="AlphaFoldDB" id="A0A239N178"/>
<keyword evidence="4" id="KW-1185">Reference proteome</keyword>
<comment type="similarity">
    <text evidence="1">Belongs to the universal stress protein A family.</text>
</comment>
<dbReference type="PRINTS" id="PR01438">
    <property type="entry name" value="UNVRSLSTRESS"/>
</dbReference>
<reference evidence="4" key="1">
    <citation type="submission" date="2017-06" db="EMBL/GenBank/DDBJ databases">
        <authorList>
            <person name="Varghese N."/>
            <person name="Submissions S."/>
        </authorList>
    </citation>
    <scope>NUCLEOTIDE SEQUENCE [LARGE SCALE GENOMIC DNA]</scope>
    <source>
        <strain evidence="4">JCM 23211</strain>
    </source>
</reference>
<evidence type="ECO:0000256" key="1">
    <source>
        <dbReference type="ARBA" id="ARBA00008791"/>
    </source>
</evidence>
<dbReference type="OrthoDB" id="5419113at2"/>
<dbReference type="CDD" id="cd00293">
    <property type="entry name" value="USP-like"/>
    <property type="match status" value="1"/>
</dbReference>
<evidence type="ECO:0000259" key="2">
    <source>
        <dbReference type="Pfam" id="PF00582"/>
    </source>
</evidence>
<dbReference type="SUPFAM" id="SSF52402">
    <property type="entry name" value="Adenine nucleotide alpha hydrolases-like"/>
    <property type="match status" value="1"/>
</dbReference>
<dbReference type="InterPro" id="IPR014729">
    <property type="entry name" value="Rossmann-like_a/b/a_fold"/>
</dbReference>
<dbReference type="InterPro" id="IPR006015">
    <property type="entry name" value="Universal_stress_UspA"/>
</dbReference>
<sequence length="130" mass="13436">MTILAAYVPSSAGEAALAFAIDEAAVRREDLLVVNSARGESLTDDRVATDDDLARVRLSAEKAGVSLAIRQIRRGQSAAADILDVAGDVSISMIVVGSRGRSPVGKLLLGSAALEILSHARQPVVAVKSS</sequence>
<proteinExistence type="inferred from homology"/>